<comment type="caution">
    <text evidence="2">The sequence shown here is derived from an EMBL/GenBank/DDBJ whole genome shotgun (WGS) entry which is preliminary data.</text>
</comment>
<dbReference type="AlphaFoldDB" id="A0A7C8I1K7"/>
<evidence type="ECO:0000313" key="3">
    <source>
        <dbReference type="Proteomes" id="UP000481861"/>
    </source>
</evidence>
<keyword evidence="3" id="KW-1185">Reference proteome</keyword>
<dbReference type="Proteomes" id="UP000481861">
    <property type="component" value="Unassembled WGS sequence"/>
</dbReference>
<protein>
    <submittedName>
        <fullName evidence="2">Uncharacterized protein</fullName>
    </submittedName>
</protein>
<feature type="region of interest" description="Disordered" evidence="1">
    <location>
        <begin position="153"/>
        <end position="183"/>
    </location>
</feature>
<reference evidence="2 3" key="1">
    <citation type="submission" date="2020-01" db="EMBL/GenBank/DDBJ databases">
        <authorList>
            <consortium name="DOE Joint Genome Institute"/>
            <person name="Haridas S."/>
            <person name="Albert R."/>
            <person name="Binder M."/>
            <person name="Bloem J."/>
            <person name="Labutti K."/>
            <person name="Salamov A."/>
            <person name="Andreopoulos B."/>
            <person name="Baker S.E."/>
            <person name="Barry K."/>
            <person name="Bills G."/>
            <person name="Bluhm B.H."/>
            <person name="Cannon C."/>
            <person name="Castanera R."/>
            <person name="Culley D.E."/>
            <person name="Daum C."/>
            <person name="Ezra D."/>
            <person name="Gonzalez J.B."/>
            <person name="Henrissat B."/>
            <person name="Kuo A."/>
            <person name="Liang C."/>
            <person name="Lipzen A."/>
            <person name="Lutzoni F."/>
            <person name="Magnuson J."/>
            <person name="Mondo S."/>
            <person name="Nolan M."/>
            <person name="Ohm R."/>
            <person name="Pangilinan J."/>
            <person name="Park H.-J.H."/>
            <person name="Ramirez L."/>
            <person name="Alfaro M."/>
            <person name="Sun H."/>
            <person name="Tritt A."/>
            <person name="Yoshinaga Y."/>
            <person name="Zwiers L.-H.L."/>
            <person name="Turgeon B.G."/>
            <person name="Goodwin S.B."/>
            <person name="Spatafora J.W."/>
            <person name="Crous P.W."/>
            <person name="Grigoriev I.V."/>
        </authorList>
    </citation>
    <scope>NUCLEOTIDE SEQUENCE [LARGE SCALE GENOMIC DNA]</scope>
    <source>
        <strain evidence="2 3">CBS 611.86</strain>
    </source>
</reference>
<name>A0A7C8I1K7_9PLEO</name>
<proteinExistence type="predicted"/>
<evidence type="ECO:0000313" key="2">
    <source>
        <dbReference type="EMBL" id="KAF2868414.1"/>
    </source>
</evidence>
<accession>A0A7C8I1K7</accession>
<dbReference type="EMBL" id="JAADJZ010000019">
    <property type="protein sequence ID" value="KAF2868414.1"/>
    <property type="molecule type" value="Genomic_DNA"/>
</dbReference>
<gene>
    <name evidence="2" type="ORF">BDV95DRAFT_128380</name>
</gene>
<organism evidence="2 3">
    <name type="scientific">Massariosphaeria phaeospora</name>
    <dbReference type="NCBI Taxonomy" id="100035"/>
    <lineage>
        <taxon>Eukaryota</taxon>
        <taxon>Fungi</taxon>
        <taxon>Dikarya</taxon>
        <taxon>Ascomycota</taxon>
        <taxon>Pezizomycotina</taxon>
        <taxon>Dothideomycetes</taxon>
        <taxon>Pleosporomycetidae</taxon>
        <taxon>Pleosporales</taxon>
        <taxon>Pleosporales incertae sedis</taxon>
        <taxon>Massariosphaeria</taxon>
    </lineage>
</organism>
<evidence type="ECO:0000256" key="1">
    <source>
        <dbReference type="SAM" id="MobiDB-lite"/>
    </source>
</evidence>
<sequence length="183" mass="20448">MESDVRVTDVTQAHLREESKSRASRLSALAGQAVASVIKHQSLTLLRPRGKGGGRGRAIRVSSTTSRREKLRYMLAWYKSRRGHLSASLVRQDIAANDHPALLRAVWMHCAACLADTVTCRVPPPDLALHQTPAVALPACTEYIHSISRRIRHPRAPSGQSEQPEETKREQSQTRRVMVQNYL</sequence>